<keyword evidence="6" id="KW-0594">Phospholipid biosynthesis</keyword>
<name>A0AAF0DCD4_9EURO</name>
<feature type="region of interest" description="Disordered" evidence="9">
    <location>
        <begin position="455"/>
        <end position="495"/>
    </location>
</feature>
<keyword evidence="4 11" id="KW-0548">Nucleotidyltransferase</keyword>
<organism evidence="11 12">
    <name type="scientific">Emydomyces testavorans</name>
    <dbReference type="NCBI Taxonomy" id="2070801"/>
    <lineage>
        <taxon>Eukaryota</taxon>
        <taxon>Fungi</taxon>
        <taxon>Dikarya</taxon>
        <taxon>Ascomycota</taxon>
        <taxon>Pezizomycotina</taxon>
        <taxon>Eurotiomycetes</taxon>
        <taxon>Eurotiomycetidae</taxon>
        <taxon>Onygenales</taxon>
        <taxon>Nannizziopsiaceae</taxon>
        <taxon>Emydomyces</taxon>
    </lineage>
</organism>
<proteinExistence type="inferred from homology"/>
<dbReference type="GO" id="GO:0004105">
    <property type="term" value="F:choline-phosphate cytidylyltransferase activity"/>
    <property type="evidence" value="ECO:0007669"/>
    <property type="project" value="UniProtKB-EC"/>
</dbReference>
<accession>A0AAF0DCD4</accession>
<keyword evidence="12" id="KW-1185">Reference proteome</keyword>
<dbReference type="PANTHER" id="PTHR10739:SF13">
    <property type="entry name" value="CHOLINE-PHOSPHATE CYTIDYLYLTRANSFERASE"/>
    <property type="match status" value="1"/>
</dbReference>
<reference evidence="11" key="1">
    <citation type="submission" date="2023-03" db="EMBL/GenBank/DDBJ databases">
        <title>Emydomyces testavorans Genome Sequence.</title>
        <authorList>
            <person name="Hoyer L."/>
        </authorList>
    </citation>
    <scope>NUCLEOTIDE SEQUENCE</scope>
    <source>
        <strain evidence="11">16-2883</strain>
    </source>
</reference>
<dbReference type="Proteomes" id="UP001219355">
    <property type="component" value="Chromosome 1"/>
</dbReference>
<comment type="similarity">
    <text evidence="1">Belongs to the cytidylyltransferase family.</text>
</comment>
<evidence type="ECO:0000256" key="7">
    <source>
        <dbReference type="ARBA" id="ARBA00023264"/>
    </source>
</evidence>
<feature type="region of interest" description="Disordered" evidence="9">
    <location>
        <begin position="1"/>
        <end position="167"/>
    </location>
</feature>
<dbReference type="AlphaFoldDB" id="A0AAF0DCD4"/>
<evidence type="ECO:0000256" key="9">
    <source>
        <dbReference type="SAM" id="MobiDB-lite"/>
    </source>
</evidence>
<feature type="region of interest" description="Disordered" evidence="9">
    <location>
        <begin position="378"/>
        <end position="435"/>
    </location>
</feature>
<evidence type="ECO:0000313" key="11">
    <source>
        <dbReference type="EMBL" id="WEW55688.1"/>
    </source>
</evidence>
<evidence type="ECO:0000256" key="2">
    <source>
        <dbReference type="ARBA" id="ARBA00022516"/>
    </source>
</evidence>
<evidence type="ECO:0000256" key="6">
    <source>
        <dbReference type="ARBA" id="ARBA00023209"/>
    </source>
</evidence>
<feature type="compositionally biased region" description="Polar residues" evidence="9">
    <location>
        <begin position="25"/>
        <end position="39"/>
    </location>
</feature>
<keyword evidence="2" id="KW-0444">Lipid biosynthesis</keyword>
<evidence type="ECO:0000256" key="8">
    <source>
        <dbReference type="ARBA" id="ARBA00026101"/>
    </source>
</evidence>
<keyword evidence="3 11" id="KW-0808">Transferase</keyword>
<dbReference type="InterPro" id="IPR045049">
    <property type="entry name" value="Pcy1-like"/>
</dbReference>
<evidence type="ECO:0000256" key="5">
    <source>
        <dbReference type="ARBA" id="ARBA00023098"/>
    </source>
</evidence>
<gene>
    <name evidence="11" type="primary">PCT1</name>
    <name evidence="11" type="ORF">PRK78_001121</name>
</gene>
<dbReference type="GO" id="GO:0005635">
    <property type="term" value="C:nuclear envelope"/>
    <property type="evidence" value="ECO:0007669"/>
    <property type="project" value="TreeGrafter"/>
</dbReference>
<keyword evidence="5" id="KW-0443">Lipid metabolism</keyword>
<dbReference type="GO" id="GO:0031210">
    <property type="term" value="F:phosphatidylcholine binding"/>
    <property type="evidence" value="ECO:0007669"/>
    <property type="project" value="TreeGrafter"/>
</dbReference>
<dbReference type="Gene3D" id="3.40.50.620">
    <property type="entry name" value="HUPs"/>
    <property type="match status" value="1"/>
</dbReference>
<dbReference type="PANTHER" id="PTHR10739">
    <property type="entry name" value="CYTIDYLYLTRANSFERASE"/>
    <property type="match status" value="1"/>
</dbReference>
<dbReference type="InterPro" id="IPR041723">
    <property type="entry name" value="CCT"/>
</dbReference>
<evidence type="ECO:0000256" key="1">
    <source>
        <dbReference type="ARBA" id="ARBA00010101"/>
    </source>
</evidence>
<dbReference type="NCBIfam" id="TIGR00125">
    <property type="entry name" value="cyt_tran_rel"/>
    <property type="match status" value="1"/>
</dbReference>
<evidence type="ECO:0000256" key="4">
    <source>
        <dbReference type="ARBA" id="ARBA00022695"/>
    </source>
</evidence>
<dbReference type="InterPro" id="IPR004821">
    <property type="entry name" value="Cyt_trans-like"/>
</dbReference>
<dbReference type="Pfam" id="PF01467">
    <property type="entry name" value="CTP_transf_like"/>
    <property type="match status" value="1"/>
</dbReference>
<evidence type="ECO:0000259" key="10">
    <source>
        <dbReference type="Pfam" id="PF01467"/>
    </source>
</evidence>
<dbReference type="EC" id="2.7.7.15" evidence="8"/>
<evidence type="ECO:0000256" key="3">
    <source>
        <dbReference type="ARBA" id="ARBA00022679"/>
    </source>
</evidence>
<feature type="domain" description="Cytidyltransferase-like" evidence="10">
    <location>
        <begin position="172"/>
        <end position="277"/>
    </location>
</feature>
<keyword evidence="7" id="KW-1208">Phospholipid metabolism</keyword>
<dbReference type="InterPro" id="IPR014729">
    <property type="entry name" value="Rossmann-like_a/b/a_fold"/>
</dbReference>
<protein>
    <recommendedName>
        <fullName evidence="8">choline-phosphate cytidylyltransferase</fullName>
        <ecNumber evidence="8">2.7.7.15</ecNumber>
    </recommendedName>
</protein>
<dbReference type="SUPFAM" id="SSF52374">
    <property type="entry name" value="Nucleotidylyl transferase"/>
    <property type="match status" value="1"/>
</dbReference>
<dbReference type="EMBL" id="CP120627">
    <property type="protein sequence ID" value="WEW55688.1"/>
    <property type="molecule type" value="Genomic_DNA"/>
</dbReference>
<evidence type="ECO:0000313" key="12">
    <source>
        <dbReference type="Proteomes" id="UP001219355"/>
    </source>
</evidence>
<dbReference type="CDD" id="cd02174">
    <property type="entry name" value="CCT"/>
    <property type="match status" value="1"/>
</dbReference>
<sequence>MSSPSSSSVGKRKRSISHLPPANIPKSSTTELLQPSSRDASGEDGDESAAPTTAPKHKKPAHPTDTAAIPPSKRARTRSTVTSDPLAPAHTSGAASLSISKTDPGEPSETTEASVDIENRAKRRLGSAREPAPATAARSQDGGMKPPVKAGLQDPAGYRTNPPPTGRPVRVYADGVFDLFHLGHMRQLEQAKKAFPDTYLIVGVTGDEETHKRKGLTVLNEVERAETLRHCKWVDEVIPRCPWIVSPEFLEEHQIDYVAHDDIPYGADEGDDIYAPIKAAELKALVLLASLPSMLPKPVLLPKLATLLMQNHYRIVRDYEKYITRQLKRGTSRQELNVSWLKKNELEIKRHVMELRDTIKSNWSTTGQELGKELRQLWQSSRPTSPARRSFEHGQNGVTSPTSGNVNIFGFGGNNKSHLDPPNRPDSPSVGRTEDFATGYSLGLIGGVRSWMMRSRTSLRDTQSHPPSPSGSDEERNGPTDEATIDTPEAVKVKT</sequence>